<dbReference type="Gene3D" id="3.40.1390.30">
    <property type="entry name" value="NIF3 (NGG1p interacting factor 3)-like"/>
    <property type="match status" value="1"/>
</dbReference>
<protein>
    <recommendedName>
        <fullName evidence="2 4">GTP cyclohydrolase 1 type 2 homolog</fullName>
    </recommendedName>
</protein>
<dbReference type="EMBL" id="FQUG01000003">
    <property type="protein sequence ID" value="SHE67072.1"/>
    <property type="molecule type" value="Genomic_DNA"/>
</dbReference>
<dbReference type="FunFam" id="3.30.70.120:FF:000006">
    <property type="entry name" value="GTP cyclohydrolase 1 type 2 homolog"/>
    <property type="match status" value="1"/>
</dbReference>
<evidence type="ECO:0000256" key="1">
    <source>
        <dbReference type="ARBA" id="ARBA00006964"/>
    </source>
</evidence>
<dbReference type="Gene3D" id="3.30.70.120">
    <property type="match status" value="1"/>
</dbReference>
<dbReference type="GO" id="GO:0046872">
    <property type="term" value="F:metal ion binding"/>
    <property type="evidence" value="ECO:0007669"/>
    <property type="project" value="UniProtKB-UniRule"/>
</dbReference>
<organism evidence="6 7">
    <name type="scientific">Schwartzia succinivorans DSM 10502</name>
    <dbReference type="NCBI Taxonomy" id="1123243"/>
    <lineage>
        <taxon>Bacteria</taxon>
        <taxon>Bacillati</taxon>
        <taxon>Bacillota</taxon>
        <taxon>Negativicutes</taxon>
        <taxon>Selenomonadales</taxon>
        <taxon>Selenomonadaceae</taxon>
        <taxon>Schwartzia</taxon>
    </lineage>
</organism>
<dbReference type="InterPro" id="IPR036069">
    <property type="entry name" value="DUF34/NIF3_sf"/>
</dbReference>
<dbReference type="PANTHER" id="PTHR13799:SF14">
    <property type="entry name" value="GTP CYCLOHYDROLASE 1 TYPE 2 HOMOLOG"/>
    <property type="match status" value="1"/>
</dbReference>
<dbReference type="Proteomes" id="UP000184404">
    <property type="component" value="Unassembled WGS sequence"/>
</dbReference>
<dbReference type="SUPFAM" id="SSF102705">
    <property type="entry name" value="NIF3 (NGG1p interacting factor 3)-like"/>
    <property type="match status" value="1"/>
</dbReference>
<dbReference type="NCBIfam" id="TIGR00486">
    <property type="entry name" value="YbgI_SA1388"/>
    <property type="match status" value="1"/>
</dbReference>
<dbReference type="GO" id="GO:0005737">
    <property type="term" value="C:cytoplasm"/>
    <property type="evidence" value="ECO:0007669"/>
    <property type="project" value="TreeGrafter"/>
</dbReference>
<keyword evidence="3 4" id="KW-0479">Metal-binding</keyword>
<dbReference type="InterPro" id="IPR002678">
    <property type="entry name" value="DUF34/NIF3"/>
</dbReference>
<dbReference type="InterPro" id="IPR017221">
    <property type="entry name" value="DUF34/NIF3_bac"/>
</dbReference>
<feature type="binding site" evidence="5">
    <location>
        <position position="334"/>
    </location>
    <ligand>
        <name>a divalent metal cation</name>
        <dbReference type="ChEBI" id="CHEBI:60240"/>
        <label>1</label>
    </ligand>
</feature>
<accession>A0A1M4VDS3</accession>
<comment type="similarity">
    <text evidence="1 4">Belongs to the GTP cyclohydrolase I type 2/NIF3 family.</text>
</comment>
<feature type="binding site" evidence="5">
    <location>
        <position position="104"/>
    </location>
    <ligand>
        <name>a divalent metal cation</name>
        <dbReference type="ChEBI" id="CHEBI:60240"/>
        <label>1</label>
    </ligand>
</feature>
<keyword evidence="7" id="KW-1185">Reference proteome</keyword>
<feature type="binding site" evidence="5">
    <location>
        <position position="65"/>
    </location>
    <ligand>
        <name>a divalent metal cation</name>
        <dbReference type="ChEBI" id="CHEBI:60240"/>
        <label>1</label>
    </ligand>
</feature>
<proteinExistence type="inferred from homology"/>
<reference evidence="6 7" key="1">
    <citation type="submission" date="2016-11" db="EMBL/GenBank/DDBJ databases">
        <authorList>
            <person name="Jaros S."/>
            <person name="Januszkiewicz K."/>
            <person name="Wedrychowicz H."/>
        </authorList>
    </citation>
    <scope>NUCLEOTIDE SEQUENCE [LARGE SCALE GENOMIC DNA]</scope>
    <source>
        <strain evidence="6 7">DSM 10502</strain>
    </source>
</reference>
<gene>
    <name evidence="6" type="ORF">SAMN02745190_00976</name>
</gene>
<dbReference type="AlphaFoldDB" id="A0A1M4VDS3"/>
<dbReference type="PANTHER" id="PTHR13799">
    <property type="entry name" value="NGG1 INTERACTING FACTOR 3"/>
    <property type="match status" value="1"/>
</dbReference>
<sequence length="373" mass="40687">MVKCQVVMDAMERLAPKKLAEDWDNPGLLVGSPSQEVNKVLVCLDVRDDVIDRAVEGGYDMIVSHHPLIFRSMKKIRTDLPDGRKLARLLKHDIAVFAAHTNLDIARGGVNDVLAERCGLGELQPFDTTGEEKLVKLAVYVPRDYADAVRDAIFSAGAGHIGNYSECSFNVDGKGTFKPLEGTHPFIGTEGTREAVDEVRIETIFPSMLQGKVVRELVKAHPYEEPAYDLYPLANKGAVYSLGRIGSVEAPVTLDVFAARVKEGLGADSIRVVRAGERLIKKAALCSGSGAEFIEKAAFMGCDVYITGDVRYHDAQRAVELGIHVVDAGHFPTEQPVVPVVAGYLRDELGKVRGGKDVEVAADDMLKDFFSFM</sequence>
<evidence type="ECO:0000256" key="2">
    <source>
        <dbReference type="ARBA" id="ARBA00022112"/>
    </source>
</evidence>
<dbReference type="OrthoDB" id="9792792at2"/>
<dbReference type="PIRSF" id="PIRSF037489">
    <property type="entry name" value="UCP037489_NIF3_YqfO"/>
    <property type="match status" value="1"/>
</dbReference>
<dbReference type="STRING" id="1123243.SAMN02745190_00976"/>
<feature type="binding site" evidence="5">
    <location>
        <position position="330"/>
    </location>
    <ligand>
        <name>a divalent metal cation</name>
        <dbReference type="ChEBI" id="CHEBI:60240"/>
        <label>1</label>
    </ligand>
</feature>
<feature type="binding site" evidence="5">
    <location>
        <position position="66"/>
    </location>
    <ligand>
        <name>a divalent metal cation</name>
        <dbReference type="ChEBI" id="CHEBI:60240"/>
        <label>1</label>
    </ligand>
</feature>
<evidence type="ECO:0000256" key="3">
    <source>
        <dbReference type="ARBA" id="ARBA00022723"/>
    </source>
</evidence>
<name>A0A1M4VDS3_9FIRM</name>
<evidence type="ECO:0000313" key="6">
    <source>
        <dbReference type="EMBL" id="SHE67072.1"/>
    </source>
</evidence>
<dbReference type="InterPro" id="IPR015867">
    <property type="entry name" value="N-reg_PII/ATP_PRibTrfase_C"/>
</dbReference>
<evidence type="ECO:0000313" key="7">
    <source>
        <dbReference type="Proteomes" id="UP000184404"/>
    </source>
</evidence>
<evidence type="ECO:0000256" key="5">
    <source>
        <dbReference type="PIRSR" id="PIRSR602678-1"/>
    </source>
</evidence>
<dbReference type="Pfam" id="PF01784">
    <property type="entry name" value="DUF34_NIF3"/>
    <property type="match status" value="1"/>
</dbReference>
<dbReference type="RefSeq" id="WP_072935042.1">
    <property type="nucleotide sequence ID" value="NZ_FQUG01000003.1"/>
</dbReference>
<dbReference type="FunFam" id="3.40.1390.30:FF:000001">
    <property type="entry name" value="GTP cyclohydrolase 1 type 2"/>
    <property type="match status" value="1"/>
</dbReference>
<evidence type="ECO:0000256" key="4">
    <source>
        <dbReference type="PIRNR" id="PIRNR037489"/>
    </source>
</evidence>